<dbReference type="InterPro" id="IPR043502">
    <property type="entry name" value="DNA/RNA_pol_sf"/>
</dbReference>
<evidence type="ECO:0000313" key="5">
    <source>
        <dbReference type="Proteomes" id="UP000476176"/>
    </source>
</evidence>
<dbReference type="InterPro" id="IPR012337">
    <property type="entry name" value="RNaseH-like_sf"/>
</dbReference>
<keyword evidence="1" id="KW-0511">Multifunctional enzyme</keyword>
<dbReference type="InterPro" id="IPR001584">
    <property type="entry name" value="Integrase_cat-core"/>
</dbReference>
<sequence>MQSFLGGLNYYSRFIEDFAIYASVLYELRESDFHEITRKKPTESVVEEANSDDREEAPAGEDRWTRAERAFTVLKTKIAATPVLRHFDPDRPSVVVVYASKWAVSAALIQEHDGVYWPVTFTSRTLKSNEINYGIVDKEVLALLRILEVCYTLLSKGFHGRLGRWTALLSPWTLEIVKCTKGEDEILGTLAATITPRANVDEALIEIAPQKQPQQVIAMPLPTVEPEEKLLVVSFDGSARVKRGGVAYSAIVWQLPQWKVVFAASEYMAELTVNEAEYRGMMLCLDPVAPLDRGRLIICGDSNLVIRQMRGEIECKAPGLKLLRSKAMEKLRSWPDHEFLHMKRDWNQSADKLAGATLQHGDGEVVTSEEDKLDLIALNRLDELLMPKSAYSIAHVAAVTRSIRRRRVSSGVLQEEIVQRTRCERILQAQNEERWIVDLKAYLKGEVGDLSSDEAKNCAKLADDYEVDELDLLFYCPTTAQTDEDRDLVARLVVPETLQQDFLHHYHTSLEGGHQGIGRTYHRIRAHFHWRGLYRSVQRYVGECIDCETGKGRPVAQGESPGNLQATYPFQMIAMDHIPSLPKSFKWNTELLIWVDLFSGYVMAKASSSRTAQTVAENYEECVFRRFGASEVIRGPLWRTDHKPTELRKEWCRR</sequence>
<dbReference type="Gene3D" id="1.10.340.70">
    <property type="match status" value="1"/>
</dbReference>
<feature type="domain" description="Integrase catalytic" evidence="3">
    <location>
        <begin position="565"/>
        <end position="654"/>
    </location>
</feature>
<dbReference type="EMBL" id="QXGC01004882">
    <property type="protein sequence ID" value="KAE9167375.1"/>
    <property type="molecule type" value="Genomic_DNA"/>
</dbReference>
<dbReference type="Pfam" id="PF17919">
    <property type="entry name" value="RT_RNaseH_2"/>
    <property type="match status" value="1"/>
</dbReference>
<evidence type="ECO:0000259" key="3">
    <source>
        <dbReference type="PROSITE" id="PS50994"/>
    </source>
</evidence>
<dbReference type="InterPro" id="IPR002156">
    <property type="entry name" value="RNaseH_domain"/>
</dbReference>
<dbReference type="PROSITE" id="PS50994">
    <property type="entry name" value="INTEGRASE"/>
    <property type="match status" value="1"/>
</dbReference>
<dbReference type="PANTHER" id="PTHR37984">
    <property type="entry name" value="PROTEIN CBG26694"/>
    <property type="match status" value="1"/>
</dbReference>
<feature type="compositionally biased region" description="Acidic residues" evidence="2">
    <location>
        <begin position="45"/>
        <end position="55"/>
    </location>
</feature>
<dbReference type="GO" id="GO:0004523">
    <property type="term" value="F:RNA-DNA hybrid ribonuclease activity"/>
    <property type="evidence" value="ECO:0007669"/>
    <property type="project" value="InterPro"/>
</dbReference>
<dbReference type="InterPro" id="IPR036397">
    <property type="entry name" value="RNaseH_sf"/>
</dbReference>
<dbReference type="Gene3D" id="3.30.70.270">
    <property type="match status" value="1"/>
</dbReference>
<gene>
    <name evidence="4" type="ORF">PF004_g28843</name>
</gene>
<dbReference type="InterPro" id="IPR043128">
    <property type="entry name" value="Rev_trsase/Diguanyl_cyclase"/>
</dbReference>
<reference evidence="4 5" key="1">
    <citation type="submission" date="2018-09" db="EMBL/GenBank/DDBJ databases">
        <title>Genomic investigation of the strawberry pathogen Phytophthora fragariae indicates pathogenicity is determined by transcriptional variation in three key races.</title>
        <authorList>
            <person name="Adams T.M."/>
            <person name="Armitage A.D."/>
            <person name="Sobczyk M.K."/>
            <person name="Bates H.J."/>
            <person name="Dunwell J.M."/>
            <person name="Nellist C.F."/>
            <person name="Harrison R.J."/>
        </authorList>
    </citation>
    <scope>NUCLEOTIDE SEQUENCE [LARGE SCALE GENOMIC DNA]</scope>
    <source>
        <strain evidence="4 5">BC-23</strain>
    </source>
</reference>
<dbReference type="SUPFAM" id="SSF53098">
    <property type="entry name" value="Ribonuclease H-like"/>
    <property type="match status" value="2"/>
</dbReference>
<evidence type="ECO:0000313" key="4">
    <source>
        <dbReference type="EMBL" id="KAE9167375.1"/>
    </source>
</evidence>
<name>A0A6G0MHJ8_9STRA</name>
<dbReference type="InterPro" id="IPR050951">
    <property type="entry name" value="Retrovirus_Pol_polyprotein"/>
</dbReference>
<dbReference type="SUPFAM" id="SSF56672">
    <property type="entry name" value="DNA/RNA polymerases"/>
    <property type="match status" value="1"/>
</dbReference>
<accession>A0A6G0MHJ8</accession>
<protein>
    <recommendedName>
        <fullName evidence="3">Integrase catalytic domain-containing protein</fullName>
    </recommendedName>
</protein>
<dbReference type="InterPro" id="IPR041588">
    <property type="entry name" value="Integrase_H2C2"/>
</dbReference>
<dbReference type="InterPro" id="IPR041577">
    <property type="entry name" value="RT_RNaseH_2"/>
</dbReference>
<dbReference type="Pfam" id="PF17921">
    <property type="entry name" value="Integrase_H2C2"/>
    <property type="match status" value="1"/>
</dbReference>
<feature type="region of interest" description="Disordered" evidence="2">
    <location>
        <begin position="40"/>
        <end position="61"/>
    </location>
</feature>
<dbReference type="Gene3D" id="3.30.420.10">
    <property type="entry name" value="Ribonuclease H-like superfamily/Ribonuclease H"/>
    <property type="match status" value="2"/>
</dbReference>
<proteinExistence type="predicted"/>
<dbReference type="PANTHER" id="PTHR37984:SF5">
    <property type="entry name" value="PROTEIN NYNRIN-LIKE"/>
    <property type="match status" value="1"/>
</dbReference>
<dbReference type="Pfam" id="PF13456">
    <property type="entry name" value="RVT_3"/>
    <property type="match status" value="1"/>
</dbReference>
<evidence type="ECO:0000256" key="1">
    <source>
        <dbReference type="ARBA" id="ARBA00023268"/>
    </source>
</evidence>
<dbReference type="AlphaFoldDB" id="A0A6G0MHJ8"/>
<dbReference type="FunFam" id="1.10.340.70:FF:000001">
    <property type="entry name" value="Retrovirus-related Pol polyprotein from transposon gypsy-like Protein"/>
    <property type="match status" value="1"/>
</dbReference>
<dbReference type="GO" id="GO:0003676">
    <property type="term" value="F:nucleic acid binding"/>
    <property type="evidence" value="ECO:0007669"/>
    <property type="project" value="InterPro"/>
</dbReference>
<dbReference type="GO" id="GO:0015074">
    <property type="term" value="P:DNA integration"/>
    <property type="evidence" value="ECO:0007669"/>
    <property type="project" value="InterPro"/>
</dbReference>
<organism evidence="4 5">
    <name type="scientific">Phytophthora fragariae</name>
    <dbReference type="NCBI Taxonomy" id="53985"/>
    <lineage>
        <taxon>Eukaryota</taxon>
        <taxon>Sar</taxon>
        <taxon>Stramenopiles</taxon>
        <taxon>Oomycota</taxon>
        <taxon>Peronosporomycetes</taxon>
        <taxon>Peronosporales</taxon>
        <taxon>Peronosporaceae</taxon>
        <taxon>Phytophthora</taxon>
    </lineage>
</organism>
<dbReference type="Proteomes" id="UP000476176">
    <property type="component" value="Unassembled WGS sequence"/>
</dbReference>
<dbReference type="CDD" id="cd09279">
    <property type="entry name" value="RNase_HI_like"/>
    <property type="match status" value="1"/>
</dbReference>
<evidence type="ECO:0000256" key="2">
    <source>
        <dbReference type="SAM" id="MobiDB-lite"/>
    </source>
</evidence>
<comment type="caution">
    <text evidence="4">The sequence shown here is derived from an EMBL/GenBank/DDBJ whole genome shotgun (WGS) entry which is preliminary data.</text>
</comment>